<dbReference type="InterPro" id="IPR037883">
    <property type="entry name" value="Knr4/Smi1-like_sf"/>
</dbReference>
<dbReference type="Proteomes" id="UP001449225">
    <property type="component" value="Unassembled WGS sequence"/>
</dbReference>
<organism evidence="2 3">
    <name type="scientific">Neptuniibacter pectenicola</name>
    <dbReference type="NCBI Taxonomy" id="1806669"/>
    <lineage>
        <taxon>Bacteria</taxon>
        <taxon>Pseudomonadati</taxon>
        <taxon>Pseudomonadota</taxon>
        <taxon>Gammaproteobacteria</taxon>
        <taxon>Oceanospirillales</taxon>
        <taxon>Oceanospirillaceae</taxon>
        <taxon>Neptuniibacter</taxon>
    </lineage>
</organism>
<evidence type="ECO:0000313" key="2">
    <source>
        <dbReference type="EMBL" id="MEM5535436.1"/>
    </source>
</evidence>
<sequence>MEDILELLQERNQKVPVPLDLPDYDDLVDVEEAILISLPDEYKQFLLEASDIVCGSIEPATCADPQSHTFLPDMAARAWDIGMPREYIPICEHENGFYCIADTGQIFLWLFEDTIEDEWGSIWDWAKDVWLES</sequence>
<protein>
    <submittedName>
        <fullName evidence="2">SMI1/KNR4 family protein</fullName>
    </submittedName>
</protein>
<dbReference type="RefSeq" id="WP_067981625.1">
    <property type="nucleotide sequence ID" value="NZ_CAXBCE010000026.1"/>
</dbReference>
<proteinExistence type="predicted"/>
<dbReference type="Pfam" id="PF14567">
    <property type="entry name" value="SUKH_5"/>
    <property type="match status" value="1"/>
</dbReference>
<keyword evidence="3" id="KW-1185">Reference proteome</keyword>
<dbReference type="SUPFAM" id="SSF160631">
    <property type="entry name" value="SMI1/KNR4-like"/>
    <property type="match status" value="1"/>
</dbReference>
<feature type="domain" description="Knr4/Smi1-like" evidence="1">
    <location>
        <begin position="16"/>
        <end position="117"/>
    </location>
</feature>
<dbReference type="SMART" id="SM00860">
    <property type="entry name" value="SMI1_KNR4"/>
    <property type="match status" value="1"/>
</dbReference>
<evidence type="ECO:0000313" key="3">
    <source>
        <dbReference type="Proteomes" id="UP001449225"/>
    </source>
</evidence>
<dbReference type="InterPro" id="IPR018958">
    <property type="entry name" value="Knr4/Smi1-like_dom"/>
</dbReference>
<comment type="caution">
    <text evidence="2">The sequence shown here is derived from an EMBL/GenBank/DDBJ whole genome shotgun (WGS) entry which is preliminary data.</text>
</comment>
<evidence type="ECO:0000259" key="1">
    <source>
        <dbReference type="SMART" id="SM00860"/>
    </source>
</evidence>
<dbReference type="Gene3D" id="3.40.1580.10">
    <property type="entry name" value="SMI1/KNR4-like"/>
    <property type="match status" value="1"/>
</dbReference>
<dbReference type="EMBL" id="JBBMRA010000002">
    <property type="protein sequence ID" value="MEM5535436.1"/>
    <property type="molecule type" value="Genomic_DNA"/>
</dbReference>
<name>A0ABU9TNY7_9GAMM</name>
<gene>
    <name evidence="2" type="ORF">WNY58_03420</name>
</gene>
<accession>A0ABU9TNY7</accession>
<reference evidence="2 3" key="1">
    <citation type="submission" date="2024-03" db="EMBL/GenBank/DDBJ databases">
        <title>Community enrichment and isolation of bacterial strains for fucoidan degradation.</title>
        <authorList>
            <person name="Sichert A."/>
        </authorList>
    </citation>
    <scope>NUCLEOTIDE SEQUENCE [LARGE SCALE GENOMIC DNA]</scope>
    <source>
        <strain evidence="2 3">AS76</strain>
    </source>
</reference>